<proteinExistence type="predicted"/>
<comment type="caution">
    <text evidence="3">The sequence shown here is derived from an EMBL/GenBank/DDBJ whole genome shotgun (WGS) entry which is preliminary data.</text>
</comment>
<dbReference type="Proteomes" id="UP000663848">
    <property type="component" value="Unassembled WGS sequence"/>
</dbReference>
<evidence type="ECO:0000313" key="3">
    <source>
        <dbReference type="EMBL" id="CAF4678403.1"/>
    </source>
</evidence>
<dbReference type="EMBL" id="CAJOBQ010001897">
    <property type="protein sequence ID" value="CAF4524308.1"/>
    <property type="molecule type" value="Genomic_DNA"/>
</dbReference>
<gene>
    <name evidence="3" type="ORF">QYT958_LOCUS16476</name>
    <name evidence="2" type="ORF">TSG867_LOCUS22800</name>
</gene>
<evidence type="ECO:0000313" key="4">
    <source>
        <dbReference type="Proteomes" id="UP000663848"/>
    </source>
</evidence>
<dbReference type="GO" id="GO:0015074">
    <property type="term" value="P:DNA integration"/>
    <property type="evidence" value="ECO:0007669"/>
    <property type="project" value="InterPro"/>
</dbReference>
<reference evidence="3" key="1">
    <citation type="submission" date="2021-02" db="EMBL/GenBank/DDBJ databases">
        <authorList>
            <person name="Nowell W R."/>
        </authorList>
    </citation>
    <scope>NUCLEOTIDE SEQUENCE</scope>
</reference>
<dbReference type="PANTHER" id="PTHR46585">
    <property type="entry name" value="INTEGRASE CORE DOMAIN CONTAINING PROTEIN"/>
    <property type="match status" value="1"/>
</dbReference>
<accession>A0A821H1W1</accession>
<organism evidence="3 4">
    <name type="scientific">Rotaria socialis</name>
    <dbReference type="NCBI Taxonomy" id="392032"/>
    <lineage>
        <taxon>Eukaryota</taxon>
        <taxon>Metazoa</taxon>
        <taxon>Spiralia</taxon>
        <taxon>Gnathifera</taxon>
        <taxon>Rotifera</taxon>
        <taxon>Eurotatoria</taxon>
        <taxon>Bdelloidea</taxon>
        <taxon>Philodinida</taxon>
        <taxon>Philodinidae</taxon>
        <taxon>Rotaria</taxon>
    </lineage>
</organism>
<sequence>MPLITHRKLYEKKNECHIAVGHSGRDKTWAQVKSRFSGIPQQAVSLFINMRDACQIRRSLPKTPCGKPIISIEFLTRLQVDLIDMRSVQYNGFNFIMHVKDHFTKLSWLFSLSSKEARHVAFNLKNIFYTFGPPKILKSDNGKEFVIAITNETVNEDIQFSLHSIKNSFKQNNELSIHWLRVIKHYIRFPLDNAYGSHQLLLLAASVLTSDGGPVMELGCGYFSTILLHQIVVAEQKRYLLSTDTDREWLSKFEANMSSSLHEFRHVKEASEWDHIGTNRRRWSITLVDHKPGNRRTADLIRVANISDIVILHDTETPVYKYEAGLAQYPYQYRYTYLSTNTDVLSKYNRTLLSNIRRLLELTIEMKLPKVEPA</sequence>
<dbReference type="GO" id="GO:0003676">
    <property type="term" value="F:nucleic acid binding"/>
    <property type="evidence" value="ECO:0007669"/>
    <property type="project" value="InterPro"/>
</dbReference>
<dbReference type="Proteomes" id="UP000663862">
    <property type="component" value="Unassembled WGS sequence"/>
</dbReference>
<dbReference type="AlphaFoldDB" id="A0A821H1W1"/>
<protein>
    <recommendedName>
        <fullName evidence="1">Integrase catalytic domain-containing protein</fullName>
    </recommendedName>
</protein>
<feature type="domain" description="Integrase catalytic" evidence="1">
    <location>
        <begin position="60"/>
        <end position="156"/>
    </location>
</feature>
<dbReference type="InterPro" id="IPR001584">
    <property type="entry name" value="Integrase_cat-core"/>
</dbReference>
<dbReference type="InterPro" id="IPR036397">
    <property type="entry name" value="RNaseH_sf"/>
</dbReference>
<evidence type="ECO:0000259" key="1">
    <source>
        <dbReference type="PROSITE" id="PS50994"/>
    </source>
</evidence>
<dbReference type="EMBL" id="CAJOBR010002389">
    <property type="protein sequence ID" value="CAF4678403.1"/>
    <property type="molecule type" value="Genomic_DNA"/>
</dbReference>
<dbReference type="Gene3D" id="3.30.420.10">
    <property type="entry name" value="Ribonuclease H-like superfamily/Ribonuclease H"/>
    <property type="match status" value="1"/>
</dbReference>
<dbReference type="SUPFAM" id="SSF53098">
    <property type="entry name" value="Ribonuclease H-like"/>
    <property type="match status" value="1"/>
</dbReference>
<dbReference type="PANTHER" id="PTHR46585:SF3">
    <property type="entry name" value="INTEGRASE CATALYTIC DOMAIN-CONTAINING PROTEIN"/>
    <property type="match status" value="1"/>
</dbReference>
<name>A0A821H1W1_9BILA</name>
<dbReference type="PROSITE" id="PS50994">
    <property type="entry name" value="INTEGRASE"/>
    <property type="match status" value="1"/>
</dbReference>
<evidence type="ECO:0000313" key="2">
    <source>
        <dbReference type="EMBL" id="CAF4524308.1"/>
    </source>
</evidence>
<dbReference type="InterPro" id="IPR012337">
    <property type="entry name" value="RNaseH-like_sf"/>
</dbReference>